<evidence type="ECO:0000313" key="2">
    <source>
        <dbReference type="Proteomes" id="UP000704176"/>
    </source>
</evidence>
<dbReference type="InterPro" id="IPR036291">
    <property type="entry name" value="NAD(P)-bd_dom_sf"/>
</dbReference>
<dbReference type="PANTHER" id="PTHR43431:SF1">
    <property type="entry name" value="OS08G0476300 PROTEIN"/>
    <property type="match status" value="1"/>
</dbReference>
<organism evidence="1 2">
    <name type="scientific">Microvirga puerhi</name>
    <dbReference type="NCBI Taxonomy" id="2876078"/>
    <lineage>
        <taxon>Bacteria</taxon>
        <taxon>Pseudomonadati</taxon>
        <taxon>Pseudomonadota</taxon>
        <taxon>Alphaproteobacteria</taxon>
        <taxon>Hyphomicrobiales</taxon>
        <taxon>Methylobacteriaceae</taxon>
        <taxon>Microvirga</taxon>
    </lineage>
</organism>
<evidence type="ECO:0000313" key="1">
    <source>
        <dbReference type="EMBL" id="MBZ6079287.1"/>
    </source>
</evidence>
<dbReference type="PRINTS" id="PR00081">
    <property type="entry name" value="GDHRDH"/>
</dbReference>
<comment type="caution">
    <text evidence="1">The sequence shown here is derived from an EMBL/GenBank/DDBJ whole genome shotgun (WGS) entry which is preliminary data.</text>
</comment>
<keyword evidence="2" id="KW-1185">Reference proteome</keyword>
<sequence length="252" mass="26806">MTSALLIGMGPGLGRSLVRTFALDGHKVSFVGRRAEEIARHQADLRAEGLDVTGYAGDAGEPEVMDRIHGEVAQKNGPPDVLIYNAAVIEPSRFVTCSGMGEVKYGTAPGWASLGEPATREYVLKTLNTNVVGALHAVQSVAPAMIERGAGTILLTGGVLAFGPWLEWGPTSLGKAALRSLGLSLDKELRPAGIHVCTIAIHGTMQAGTLYDHDLVAQAYLGLHHMVPEEWRPEFHFRPDDAGADPDSPEAR</sequence>
<dbReference type="Pfam" id="PF00106">
    <property type="entry name" value="adh_short"/>
    <property type="match status" value="1"/>
</dbReference>
<dbReference type="Proteomes" id="UP000704176">
    <property type="component" value="Unassembled WGS sequence"/>
</dbReference>
<dbReference type="PANTHER" id="PTHR43431">
    <property type="entry name" value="OXIDOREDUCTASE, SHORT CHAIN DEHYDROGENASE/REDUCTASE FAMILY (AFU_ORTHOLOGUE AFUA_5G14000)"/>
    <property type="match status" value="1"/>
</dbReference>
<dbReference type="Gene3D" id="3.40.50.720">
    <property type="entry name" value="NAD(P)-binding Rossmann-like Domain"/>
    <property type="match status" value="1"/>
</dbReference>
<protein>
    <submittedName>
        <fullName evidence="1">SDR family NAD(P)-dependent oxidoreductase</fullName>
    </submittedName>
</protein>
<accession>A0ABS7VWK6</accession>
<reference evidence="1 2" key="1">
    <citation type="submission" date="2021-09" db="EMBL/GenBank/DDBJ databases">
        <title>The complete genome sequence of a new microorganism.</title>
        <authorList>
            <person name="Zi Z."/>
        </authorList>
    </citation>
    <scope>NUCLEOTIDE SEQUENCE [LARGE SCALE GENOMIC DNA]</scope>
    <source>
        <strain evidence="1 2">WGZ8</strain>
    </source>
</reference>
<gene>
    <name evidence="1" type="ORF">K9B37_23825</name>
</gene>
<dbReference type="EMBL" id="JAIRBM010000031">
    <property type="protein sequence ID" value="MBZ6079287.1"/>
    <property type="molecule type" value="Genomic_DNA"/>
</dbReference>
<dbReference type="InterPro" id="IPR002347">
    <property type="entry name" value="SDR_fam"/>
</dbReference>
<dbReference type="RefSeq" id="WP_224316219.1">
    <property type="nucleotide sequence ID" value="NZ_JAIRBM010000031.1"/>
</dbReference>
<proteinExistence type="predicted"/>
<dbReference type="SUPFAM" id="SSF51735">
    <property type="entry name" value="NAD(P)-binding Rossmann-fold domains"/>
    <property type="match status" value="1"/>
</dbReference>
<name>A0ABS7VWK6_9HYPH</name>